<dbReference type="AlphaFoldDB" id="A0A9K3CYS5"/>
<dbReference type="EMBL" id="BDIP01002154">
    <property type="protein sequence ID" value="GIQ85818.1"/>
    <property type="molecule type" value="Genomic_DNA"/>
</dbReference>
<feature type="region of interest" description="Disordered" evidence="1">
    <location>
        <begin position="434"/>
        <end position="462"/>
    </location>
</feature>
<evidence type="ECO:0000256" key="2">
    <source>
        <dbReference type="SAM" id="SignalP"/>
    </source>
</evidence>
<dbReference type="CDD" id="cd07302">
    <property type="entry name" value="CHD"/>
    <property type="match status" value="1"/>
</dbReference>
<dbReference type="InterPro" id="IPR001054">
    <property type="entry name" value="A/G_cyclase"/>
</dbReference>
<protein>
    <recommendedName>
        <fullName evidence="3">Guanylate cyclase domain-containing protein</fullName>
    </recommendedName>
</protein>
<evidence type="ECO:0000313" key="5">
    <source>
        <dbReference type="Proteomes" id="UP000265618"/>
    </source>
</evidence>
<dbReference type="GO" id="GO:0070482">
    <property type="term" value="P:response to oxygen levels"/>
    <property type="evidence" value="ECO:0007669"/>
    <property type="project" value="TreeGrafter"/>
</dbReference>
<dbReference type="PANTHER" id="PTHR45655:SF13">
    <property type="entry name" value="SOLUBLE GUANYLATE CYCLASE GCY-32-RELATED"/>
    <property type="match status" value="1"/>
</dbReference>
<dbReference type="SUPFAM" id="SSF55073">
    <property type="entry name" value="Nucleotide cyclase"/>
    <property type="match status" value="1"/>
</dbReference>
<dbReference type="Pfam" id="PF00211">
    <property type="entry name" value="Guanylate_cyc"/>
    <property type="match status" value="1"/>
</dbReference>
<gene>
    <name evidence="4" type="ORF">KIPB_007550</name>
</gene>
<dbReference type="OrthoDB" id="6127067at2759"/>
<feature type="compositionally biased region" description="Basic and acidic residues" evidence="1">
    <location>
        <begin position="441"/>
        <end position="451"/>
    </location>
</feature>
<sequence>GGSFAPLLSLFVSVSALTVSMHRVVSSLVSIRQLVETVAAKALVSRVSAGRYFSRMLSPLIAEGSGLFDLRSSWTESEAKAFTDRVRQRPVPAGVDATLILSLLNDQIVALCKCESEDLAPSPDTTHFLNSVYASLHHEAPAPESVSPSTVGESTFKAREVFSLFERWYPTCIDRKRGTLAMRGGSSLDAMSNSFSRWNRDVSETESSAPGATDTFRVQGMRGRLNMVSASPIDTIDTYTGGETQAEGSLEGVDIETLTHVSDREARLMRQAEIEFLPLAVYVKLDIVGFTSLCHTGSSVETVELLKTLFECLDAVVLSHSAIGAIKVKTVGDAYEVMRPYRAQDLARASVASIVSDLRGMCRLCLDCVRTCKDTFAAAGQPKLSVRVGMAMGPAFACCLGTVRVSYNIFGMAPARARQMEQVSPVGQVTVSRPIYNQVRQGERQSTDRAQSRGSGASRTSRTSGRFIFGDVVRRSDKTDAEAAQFLERSQALLHHSYTPREGTDCAPEAYEAAQAGLATLVHAYTAQGERMAEASPPTHDRSLVMLHLPEGKHERVEGVVLVGVT</sequence>
<reference evidence="4 5" key="1">
    <citation type="journal article" date="2018" name="PLoS ONE">
        <title>The draft genome of Kipferlia bialata reveals reductive genome evolution in fornicate parasites.</title>
        <authorList>
            <person name="Tanifuji G."/>
            <person name="Takabayashi S."/>
            <person name="Kume K."/>
            <person name="Takagi M."/>
            <person name="Nakayama T."/>
            <person name="Kamikawa R."/>
            <person name="Inagaki Y."/>
            <person name="Hashimoto T."/>
        </authorList>
    </citation>
    <scope>NUCLEOTIDE SEQUENCE [LARGE SCALE GENOMIC DNA]</scope>
    <source>
        <strain evidence="4">NY0173</strain>
    </source>
</reference>
<feature type="non-terminal residue" evidence="4">
    <location>
        <position position="1"/>
    </location>
</feature>
<dbReference type="GO" id="GO:0008074">
    <property type="term" value="C:guanylate cyclase complex, soluble"/>
    <property type="evidence" value="ECO:0007669"/>
    <property type="project" value="TreeGrafter"/>
</dbReference>
<organism evidence="4 5">
    <name type="scientific">Kipferlia bialata</name>
    <dbReference type="NCBI Taxonomy" id="797122"/>
    <lineage>
        <taxon>Eukaryota</taxon>
        <taxon>Metamonada</taxon>
        <taxon>Carpediemonas-like organisms</taxon>
        <taxon>Kipferlia</taxon>
    </lineage>
</organism>
<feature type="compositionally biased region" description="Low complexity" evidence="1">
    <location>
        <begin position="452"/>
        <end position="462"/>
    </location>
</feature>
<dbReference type="Proteomes" id="UP000265618">
    <property type="component" value="Unassembled WGS sequence"/>
</dbReference>
<evidence type="ECO:0000313" key="4">
    <source>
        <dbReference type="EMBL" id="GIQ85818.1"/>
    </source>
</evidence>
<dbReference type="SMART" id="SM00044">
    <property type="entry name" value="CYCc"/>
    <property type="match status" value="1"/>
</dbReference>
<accession>A0A9K3CYS5</accession>
<feature type="signal peptide" evidence="2">
    <location>
        <begin position="1"/>
        <end position="16"/>
    </location>
</feature>
<name>A0A9K3CYS5_9EUKA</name>
<proteinExistence type="predicted"/>
<comment type="caution">
    <text evidence="4">The sequence shown here is derived from an EMBL/GenBank/DDBJ whole genome shotgun (WGS) entry which is preliminary data.</text>
</comment>
<dbReference type="Gene3D" id="3.30.70.1230">
    <property type="entry name" value="Nucleotide cyclase"/>
    <property type="match status" value="1"/>
</dbReference>
<feature type="chain" id="PRO_5039891640" description="Guanylate cyclase domain-containing protein" evidence="2">
    <location>
        <begin position="17"/>
        <end position="566"/>
    </location>
</feature>
<dbReference type="InterPro" id="IPR029787">
    <property type="entry name" value="Nucleotide_cyclase"/>
</dbReference>
<feature type="domain" description="Guanylate cyclase" evidence="3">
    <location>
        <begin position="281"/>
        <end position="421"/>
    </location>
</feature>
<evidence type="ECO:0000259" key="3">
    <source>
        <dbReference type="PROSITE" id="PS50125"/>
    </source>
</evidence>
<dbReference type="PANTHER" id="PTHR45655">
    <property type="entry name" value="GUANYLATE CYCLASE SOLUBLE SUBUNIT BETA-2"/>
    <property type="match status" value="1"/>
</dbReference>
<dbReference type="GO" id="GO:0019934">
    <property type="term" value="P:cGMP-mediated signaling"/>
    <property type="evidence" value="ECO:0007669"/>
    <property type="project" value="TreeGrafter"/>
</dbReference>
<dbReference type="PROSITE" id="PS50125">
    <property type="entry name" value="GUANYLATE_CYCLASE_2"/>
    <property type="match status" value="1"/>
</dbReference>
<keyword evidence="5" id="KW-1185">Reference proteome</keyword>
<dbReference type="GO" id="GO:0004383">
    <property type="term" value="F:guanylate cyclase activity"/>
    <property type="evidence" value="ECO:0007669"/>
    <property type="project" value="TreeGrafter"/>
</dbReference>
<keyword evidence="2" id="KW-0732">Signal</keyword>
<evidence type="ECO:0000256" key="1">
    <source>
        <dbReference type="SAM" id="MobiDB-lite"/>
    </source>
</evidence>